<name>A0A3A9ZGS0_9ACTN</name>
<dbReference type="EMBL" id="RBAL01000001">
    <property type="protein sequence ID" value="RKN46904.1"/>
    <property type="molecule type" value="Genomic_DNA"/>
</dbReference>
<dbReference type="RefSeq" id="WP_120674546.1">
    <property type="nucleotide sequence ID" value="NZ_RBAL01000001.1"/>
</dbReference>
<comment type="caution">
    <text evidence="2">The sequence shown here is derived from an EMBL/GenBank/DDBJ whole genome shotgun (WGS) entry which is preliminary data.</text>
</comment>
<dbReference type="Proteomes" id="UP000272474">
    <property type="component" value="Unassembled WGS sequence"/>
</dbReference>
<feature type="transmembrane region" description="Helical" evidence="1">
    <location>
        <begin position="42"/>
        <end position="62"/>
    </location>
</feature>
<dbReference type="PANTHER" id="PTHR23542">
    <property type="match status" value="1"/>
</dbReference>
<feature type="transmembrane region" description="Helical" evidence="1">
    <location>
        <begin position="100"/>
        <end position="123"/>
    </location>
</feature>
<dbReference type="InterPro" id="IPR011701">
    <property type="entry name" value="MFS"/>
</dbReference>
<dbReference type="GO" id="GO:0022857">
    <property type="term" value="F:transmembrane transporter activity"/>
    <property type="evidence" value="ECO:0007669"/>
    <property type="project" value="InterPro"/>
</dbReference>
<dbReference type="SUPFAM" id="SSF103473">
    <property type="entry name" value="MFS general substrate transporter"/>
    <property type="match status" value="1"/>
</dbReference>
<dbReference type="Gene3D" id="1.20.1250.20">
    <property type="entry name" value="MFS general substrate transporter like domains"/>
    <property type="match status" value="1"/>
</dbReference>
<feature type="transmembrane region" description="Helical" evidence="1">
    <location>
        <begin position="290"/>
        <end position="315"/>
    </location>
</feature>
<accession>A0A3A9ZGS0</accession>
<keyword evidence="1" id="KW-1133">Transmembrane helix</keyword>
<keyword evidence="1" id="KW-0472">Membrane</keyword>
<dbReference type="Pfam" id="PF07690">
    <property type="entry name" value="MFS_1"/>
    <property type="match status" value="1"/>
</dbReference>
<evidence type="ECO:0000256" key="1">
    <source>
        <dbReference type="SAM" id="Phobius"/>
    </source>
</evidence>
<dbReference type="AlphaFoldDB" id="A0A3A9ZGS0"/>
<feature type="transmembrane region" description="Helical" evidence="1">
    <location>
        <begin position="163"/>
        <end position="183"/>
    </location>
</feature>
<keyword evidence="1" id="KW-0812">Transmembrane</keyword>
<feature type="transmembrane region" description="Helical" evidence="1">
    <location>
        <begin position="135"/>
        <end position="157"/>
    </location>
</feature>
<feature type="transmembrane region" description="Helical" evidence="1">
    <location>
        <begin position="327"/>
        <end position="347"/>
    </location>
</feature>
<organism evidence="2 3">
    <name type="scientific">Streptomyces hoynatensis</name>
    <dbReference type="NCBI Taxonomy" id="1141874"/>
    <lineage>
        <taxon>Bacteria</taxon>
        <taxon>Bacillati</taxon>
        <taxon>Actinomycetota</taxon>
        <taxon>Actinomycetes</taxon>
        <taxon>Kitasatosporales</taxon>
        <taxon>Streptomycetaceae</taxon>
        <taxon>Streptomyces</taxon>
    </lineage>
</organism>
<dbReference type="InterPro" id="IPR036259">
    <property type="entry name" value="MFS_trans_sf"/>
</dbReference>
<feature type="transmembrane region" description="Helical" evidence="1">
    <location>
        <begin position="74"/>
        <end position="94"/>
    </location>
</feature>
<reference evidence="2 3" key="1">
    <citation type="journal article" date="2014" name="Int. J. Syst. Evol. Microbiol.">
        <title>Streptomyces hoynatensis sp. nov., isolated from deep marine sediment.</title>
        <authorList>
            <person name="Veyisoglu A."/>
            <person name="Sahin N."/>
        </authorList>
    </citation>
    <scope>NUCLEOTIDE SEQUENCE [LARGE SCALE GENOMIC DNA]</scope>
    <source>
        <strain evidence="2 3">KCTC 29097</strain>
    </source>
</reference>
<proteinExistence type="predicted"/>
<evidence type="ECO:0000313" key="2">
    <source>
        <dbReference type="EMBL" id="RKN46904.1"/>
    </source>
</evidence>
<feature type="transmembrane region" description="Helical" evidence="1">
    <location>
        <begin position="353"/>
        <end position="370"/>
    </location>
</feature>
<evidence type="ECO:0000313" key="3">
    <source>
        <dbReference type="Proteomes" id="UP000272474"/>
    </source>
</evidence>
<feature type="transmembrane region" description="Helical" evidence="1">
    <location>
        <begin position="240"/>
        <end position="259"/>
    </location>
</feature>
<dbReference type="OrthoDB" id="4544213at2"/>
<gene>
    <name evidence="2" type="ORF">D7294_01460</name>
</gene>
<feature type="transmembrane region" description="Helical" evidence="1">
    <location>
        <begin position="266"/>
        <end position="284"/>
    </location>
</feature>
<keyword evidence="3" id="KW-1185">Reference proteome</keyword>
<dbReference type="PANTHER" id="PTHR23542:SF1">
    <property type="entry name" value="MAJOR FACILITATOR SUPERFAMILY (MFS) PROFILE DOMAIN-CONTAINING PROTEIN"/>
    <property type="match status" value="1"/>
</dbReference>
<protein>
    <submittedName>
        <fullName evidence="2">MFS transporter</fullName>
    </submittedName>
</protein>
<sequence length="392" mass="38758">MPLRTSAYWHWSAGVQAGRLPAAMAPLAFTTLTVATTGSYRLGAVLMSVFVVVQTLGAVPAGRLLDRVGPGRGVPVLATCAAVAFGCLAGAAAAGAPAPVLLVLVAVPGAVAGGLPGGFRGLLARLVDDAGLPRAVSVDAMLVDAVLITGPVLVAFLAAAGTFLPILAMAGSFLVCGLLMAALPGRHVRPATGPGHSRPRLPLRAAAPWLGCQFAVGHVLSTVEVSPLAYAQRLGAGEAGAALIIATLCGSSIVGGALFAWRGRPAAGCAAAFLGCFLAGSLVLTAQGRWAGLVAAVVLIGGCTGPLLTVASLQIQRLLPPGRRAEGFSVSFVVQGTGFGLGSLAIGALSLPVAALLAATTAALACAGVLRRTRRGAPPLPEPAGPEIASTP</sequence>